<evidence type="ECO:0000313" key="9">
    <source>
        <dbReference type="Proteomes" id="UP000829685"/>
    </source>
</evidence>
<keyword evidence="5 7" id="KW-0472">Membrane</keyword>
<feature type="transmembrane region" description="Helical" evidence="7">
    <location>
        <begin position="154"/>
        <end position="172"/>
    </location>
</feature>
<dbReference type="EMBL" id="JAFIMR010000034">
    <property type="protein sequence ID" value="KAI1859473.1"/>
    <property type="molecule type" value="Genomic_DNA"/>
</dbReference>
<dbReference type="PANTHER" id="PTHR19432">
    <property type="entry name" value="SUGAR TRANSPORTER"/>
    <property type="match status" value="1"/>
</dbReference>
<evidence type="ECO:0000256" key="3">
    <source>
        <dbReference type="ARBA" id="ARBA00022692"/>
    </source>
</evidence>
<dbReference type="InterPro" id="IPR036259">
    <property type="entry name" value="MFS_trans_sf"/>
</dbReference>
<feature type="transmembrane region" description="Helical" evidence="7">
    <location>
        <begin position="381"/>
        <end position="401"/>
    </location>
</feature>
<accession>A0A9Q0ALQ6</accession>
<dbReference type="AlphaFoldDB" id="A0A9Q0ALQ6"/>
<keyword evidence="9" id="KW-1185">Reference proteome</keyword>
<dbReference type="Gene3D" id="1.20.1250.20">
    <property type="entry name" value="MFS general substrate transporter like domains"/>
    <property type="match status" value="1"/>
</dbReference>
<feature type="transmembrane region" description="Helical" evidence="7">
    <location>
        <begin position="115"/>
        <end position="134"/>
    </location>
</feature>
<dbReference type="GO" id="GO:0008506">
    <property type="term" value="F:sucrose:proton symporter activity"/>
    <property type="evidence" value="ECO:0007669"/>
    <property type="project" value="TreeGrafter"/>
</dbReference>
<evidence type="ECO:0008006" key="10">
    <source>
        <dbReference type="Google" id="ProtNLM"/>
    </source>
</evidence>
<evidence type="ECO:0000256" key="4">
    <source>
        <dbReference type="ARBA" id="ARBA00022989"/>
    </source>
</evidence>
<dbReference type="PANTHER" id="PTHR19432:SF35">
    <property type="entry name" value="SOLUTE CARRIER FAMILY 45 MEMBER 3 ISOFORM X1"/>
    <property type="match status" value="1"/>
</dbReference>
<evidence type="ECO:0000313" key="8">
    <source>
        <dbReference type="EMBL" id="KAI1859473.1"/>
    </source>
</evidence>
<feature type="region of interest" description="Disordered" evidence="6">
    <location>
        <begin position="1"/>
        <end position="25"/>
    </location>
</feature>
<feature type="transmembrane region" description="Helical" evidence="7">
    <location>
        <begin position="83"/>
        <end position="103"/>
    </location>
</feature>
<keyword evidence="2" id="KW-0813">Transport</keyword>
<organism evidence="8 9">
    <name type="scientific">Neoarthrinium moseri</name>
    <dbReference type="NCBI Taxonomy" id="1658444"/>
    <lineage>
        <taxon>Eukaryota</taxon>
        <taxon>Fungi</taxon>
        <taxon>Dikarya</taxon>
        <taxon>Ascomycota</taxon>
        <taxon>Pezizomycotina</taxon>
        <taxon>Sordariomycetes</taxon>
        <taxon>Xylariomycetidae</taxon>
        <taxon>Amphisphaeriales</taxon>
        <taxon>Apiosporaceae</taxon>
        <taxon>Neoarthrinium</taxon>
    </lineage>
</organism>
<evidence type="ECO:0000256" key="1">
    <source>
        <dbReference type="ARBA" id="ARBA00004141"/>
    </source>
</evidence>
<feature type="transmembrane region" description="Helical" evidence="7">
    <location>
        <begin position="407"/>
        <end position="433"/>
    </location>
</feature>
<feature type="transmembrane region" description="Helical" evidence="7">
    <location>
        <begin position="233"/>
        <end position="254"/>
    </location>
</feature>
<evidence type="ECO:0000256" key="5">
    <source>
        <dbReference type="ARBA" id="ARBA00023136"/>
    </source>
</evidence>
<dbReference type="Proteomes" id="UP000829685">
    <property type="component" value="Unassembled WGS sequence"/>
</dbReference>
<feature type="transmembrane region" description="Helical" evidence="7">
    <location>
        <begin position="352"/>
        <end position="369"/>
    </location>
</feature>
<evidence type="ECO:0000256" key="6">
    <source>
        <dbReference type="SAM" id="MobiDB-lite"/>
    </source>
</evidence>
<proteinExistence type="predicted"/>
<protein>
    <recommendedName>
        <fullName evidence="10">General alpha-glucoside permease</fullName>
    </recommendedName>
</protein>
<evidence type="ECO:0000256" key="7">
    <source>
        <dbReference type="SAM" id="Phobius"/>
    </source>
</evidence>
<keyword evidence="4 7" id="KW-1133">Transmembrane helix</keyword>
<feature type="transmembrane region" description="Helical" evidence="7">
    <location>
        <begin position="46"/>
        <end position="63"/>
    </location>
</feature>
<evidence type="ECO:0000256" key="2">
    <source>
        <dbReference type="ARBA" id="ARBA00022448"/>
    </source>
</evidence>
<dbReference type="GO" id="GO:0005886">
    <property type="term" value="C:plasma membrane"/>
    <property type="evidence" value="ECO:0007669"/>
    <property type="project" value="TreeGrafter"/>
</dbReference>
<name>A0A9Q0ALQ6_9PEZI</name>
<feature type="transmembrane region" description="Helical" evidence="7">
    <location>
        <begin position="454"/>
        <end position="477"/>
    </location>
</feature>
<keyword evidence="3 7" id="KW-0812">Transmembrane</keyword>
<dbReference type="Pfam" id="PF13347">
    <property type="entry name" value="MFS_2"/>
    <property type="match status" value="1"/>
</dbReference>
<comment type="caution">
    <text evidence="8">The sequence shown here is derived from an EMBL/GenBank/DDBJ whole genome shotgun (WGS) entry which is preliminary data.</text>
</comment>
<gene>
    <name evidence="8" type="ORF">JX265_010476</name>
</gene>
<dbReference type="SUPFAM" id="SSF103473">
    <property type="entry name" value="MFS general substrate transporter"/>
    <property type="match status" value="1"/>
</dbReference>
<sequence length="504" mass="55614">MDELSVKASSLGDNLSAPDGSDLPEPRRDFHDEQYLSQCSLKSRDLLLLTCPNLGLQVCWFLLMSSGTPYLESLDISKSITSLVWLTGPIFGAFAQPIFGILSDESRHPWGKRKPFILCGASCVATCFLALACAEDITDGPTNAPTADSDSTKHWYTQVFAIACVGVITFAMQAYQSGVRALIVDNCPPQQQAAASAWSMRWNVAGNLVLSTVGFLDAKRTFFRPEGNAKFKILAVVTTACIVVTVGLVSYYVADSSQNPRGKSRQPLTKLCWSMLCPAELSKHWNQLPPVSHRVCTIQLFAWVAWFPVLYYTSTFAYETVLPYNFARELHEKGQLDIRLIEHAELHRSSSMLYFAFATFATSLLLHMIEHAMPAFDHTQPRIWFFSQCSLGFCLLLTFFARTGATATIIISVMGASWAVAMWIPFALISAEISQPSPSKLGGKTGWILGLHNMAMSLPQIVSAILCAVILGALRWLNIGDGIAWIFRLASIAVFYSAYLINKL</sequence>
<reference evidence="8" key="1">
    <citation type="submission" date="2021-03" db="EMBL/GenBank/DDBJ databases">
        <title>Revisited historic fungal species revealed as producer of novel bioactive compounds through whole genome sequencing and comparative genomics.</title>
        <authorList>
            <person name="Vignolle G.A."/>
            <person name="Hochenegger N."/>
            <person name="Mach R.L."/>
            <person name="Mach-Aigner A.R."/>
            <person name="Javad Rahimi M."/>
            <person name="Salim K.A."/>
            <person name="Chan C.M."/>
            <person name="Lim L.B.L."/>
            <person name="Cai F."/>
            <person name="Druzhinina I.S."/>
            <person name="U'Ren J.M."/>
            <person name="Derntl C."/>
        </authorList>
    </citation>
    <scope>NUCLEOTIDE SEQUENCE</scope>
    <source>
        <strain evidence="8">TUCIM 5799</strain>
    </source>
</reference>
<feature type="transmembrane region" description="Helical" evidence="7">
    <location>
        <begin position="483"/>
        <end position="501"/>
    </location>
</feature>
<comment type="subcellular location">
    <subcellularLocation>
        <location evidence="1">Membrane</location>
        <topology evidence="1">Multi-pass membrane protein</topology>
    </subcellularLocation>
</comment>